<evidence type="ECO:0000256" key="6">
    <source>
        <dbReference type="ARBA" id="ARBA00022679"/>
    </source>
</evidence>
<name>A0A518BCB3_9BACT</name>
<comment type="similarity">
    <text evidence="4 8">Belongs to the glycosyltransferase 1 family. Bacterial/plant glycogen synthase subfamily.</text>
</comment>
<evidence type="ECO:0000259" key="10">
    <source>
        <dbReference type="Pfam" id="PF08323"/>
    </source>
</evidence>
<dbReference type="NCBIfam" id="NF001899">
    <property type="entry name" value="PRK00654.1-2"/>
    <property type="match status" value="1"/>
</dbReference>
<dbReference type="Proteomes" id="UP000317093">
    <property type="component" value="Chromosome"/>
</dbReference>
<sequence length="493" mass="55860">MDIVFVASEAVPYAKTGGLADVVGALPASLAKLGHQVTIILPCFRSCRPFIRFPSFQPTVDVNVGERRVEGVIKQAESTHEGVRVLLVDQPSYFDRAGLYVDEHGQDYSDNCERFTFFCRAAFAAMEAFDLNVDCVHAHDWHTGLLPVILQHEVRHVERFARTGSIFTIHNIAFQGLFDRRQWYITRLDDSLLTSDRLEYFGRFSFMKGGIVFSDVISTVSRRYAQEIQELEFGGGLDPLLRHRADRLTGIPNGIDFASWDPANDPHVPVGFDRETWKVGKRESRRVLREELGLEQREETPLLGIVSRLTDQKGIDLLASTIRELLSQDLQLVILGTGDHHYESLFGRLSQQFSRQLSARLRFDEGLARRIYAGADMLLMPSLFEPCGLSQLYSLRYGTVPIVRAVGGLYDTVVDATPATIRDRTATGFHFDHYTPEAFLSAIRRATGVFRNQATWARLVEQGMSQDWSWQKSAKQYVELYRRATFLAGARSR</sequence>
<dbReference type="InterPro" id="IPR011835">
    <property type="entry name" value="GS/SS"/>
</dbReference>
<dbReference type="GO" id="GO:0009011">
    <property type="term" value="F:alpha-1,4-glucan glucosyltransferase (ADP-glucose donor) activity"/>
    <property type="evidence" value="ECO:0007669"/>
    <property type="project" value="UniProtKB-UniRule"/>
</dbReference>
<evidence type="ECO:0000256" key="2">
    <source>
        <dbReference type="ARBA" id="ARBA00002764"/>
    </source>
</evidence>
<evidence type="ECO:0000259" key="9">
    <source>
        <dbReference type="Pfam" id="PF00534"/>
    </source>
</evidence>
<accession>A0A518BCB3</accession>
<feature type="domain" description="Starch synthase catalytic" evidence="10">
    <location>
        <begin position="3"/>
        <end position="243"/>
    </location>
</feature>
<dbReference type="Gene3D" id="3.40.50.2000">
    <property type="entry name" value="Glycogen Phosphorylase B"/>
    <property type="match status" value="2"/>
</dbReference>
<dbReference type="PANTHER" id="PTHR45825:SF11">
    <property type="entry name" value="ALPHA AMYLASE DOMAIN-CONTAINING PROTEIN"/>
    <property type="match status" value="1"/>
</dbReference>
<keyword evidence="12" id="KW-1185">Reference proteome</keyword>
<evidence type="ECO:0000256" key="4">
    <source>
        <dbReference type="ARBA" id="ARBA00010281"/>
    </source>
</evidence>
<comment type="catalytic activity">
    <reaction evidence="1 8">
        <text>[(1-&gt;4)-alpha-D-glucosyl](n) + ADP-alpha-D-glucose = [(1-&gt;4)-alpha-D-glucosyl](n+1) + ADP + H(+)</text>
        <dbReference type="Rhea" id="RHEA:18189"/>
        <dbReference type="Rhea" id="RHEA-COMP:9584"/>
        <dbReference type="Rhea" id="RHEA-COMP:9587"/>
        <dbReference type="ChEBI" id="CHEBI:15378"/>
        <dbReference type="ChEBI" id="CHEBI:15444"/>
        <dbReference type="ChEBI" id="CHEBI:57498"/>
        <dbReference type="ChEBI" id="CHEBI:456216"/>
        <dbReference type="EC" id="2.4.1.21"/>
    </reaction>
</comment>
<dbReference type="RefSeq" id="WP_145262950.1">
    <property type="nucleotide sequence ID" value="NZ_CP036279.1"/>
</dbReference>
<proteinExistence type="inferred from homology"/>
<dbReference type="KEGG" id="knv:Pan216_55120"/>
<evidence type="ECO:0000256" key="3">
    <source>
        <dbReference type="ARBA" id="ARBA00004964"/>
    </source>
</evidence>
<evidence type="ECO:0000256" key="5">
    <source>
        <dbReference type="ARBA" id="ARBA00022676"/>
    </source>
</evidence>
<dbReference type="Pfam" id="PF00534">
    <property type="entry name" value="Glycos_transf_1"/>
    <property type="match status" value="1"/>
</dbReference>
<dbReference type="InterPro" id="IPR013534">
    <property type="entry name" value="Starch_synth_cat_dom"/>
</dbReference>
<dbReference type="EMBL" id="CP036279">
    <property type="protein sequence ID" value="QDU64621.1"/>
    <property type="molecule type" value="Genomic_DNA"/>
</dbReference>
<dbReference type="HAMAP" id="MF_00484">
    <property type="entry name" value="Glycogen_synth"/>
    <property type="match status" value="1"/>
</dbReference>
<dbReference type="EC" id="2.4.1.21" evidence="8"/>
<dbReference type="UniPathway" id="UPA00164"/>
<evidence type="ECO:0000256" key="8">
    <source>
        <dbReference type="HAMAP-Rule" id="MF_00484"/>
    </source>
</evidence>
<gene>
    <name evidence="11" type="primary">glgA_2</name>
    <name evidence="8" type="synonym">glgA</name>
    <name evidence="11" type="ORF">Pan216_55120</name>
</gene>
<keyword evidence="6 8" id="KW-0808">Transferase</keyword>
<dbReference type="PANTHER" id="PTHR45825">
    <property type="entry name" value="GRANULE-BOUND STARCH SYNTHASE 1, CHLOROPLASTIC/AMYLOPLASTIC"/>
    <property type="match status" value="1"/>
</dbReference>
<dbReference type="CDD" id="cd03791">
    <property type="entry name" value="GT5_Glycogen_synthase_DULL1-like"/>
    <property type="match status" value="1"/>
</dbReference>
<evidence type="ECO:0000256" key="1">
    <source>
        <dbReference type="ARBA" id="ARBA00001478"/>
    </source>
</evidence>
<comment type="pathway">
    <text evidence="3 8">Glycan biosynthesis; glycogen biosynthesis.</text>
</comment>
<evidence type="ECO:0000313" key="11">
    <source>
        <dbReference type="EMBL" id="QDU64621.1"/>
    </source>
</evidence>
<evidence type="ECO:0000313" key="12">
    <source>
        <dbReference type="Proteomes" id="UP000317093"/>
    </source>
</evidence>
<dbReference type="AlphaFoldDB" id="A0A518BCB3"/>
<feature type="domain" description="Glycosyl transferase family 1" evidence="9">
    <location>
        <begin position="296"/>
        <end position="446"/>
    </location>
</feature>
<dbReference type="NCBIfam" id="TIGR02095">
    <property type="entry name" value="glgA"/>
    <property type="match status" value="1"/>
</dbReference>
<dbReference type="InterPro" id="IPR001296">
    <property type="entry name" value="Glyco_trans_1"/>
</dbReference>
<dbReference type="OrthoDB" id="9808590at2"/>
<protein>
    <recommendedName>
        <fullName evidence="8">Glycogen synthase</fullName>
        <ecNumber evidence="8">2.4.1.21</ecNumber>
    </recommendedName>
    <alternativeName>
        <fullName evidence="8">Starch [bacterial glycogen] synthase</fullName>
    </alternativeName>
</protein>
<dbReference type="Pfam" id="PF08323">
    <property type="entry name" value="Glyco_transf_5"/>
    <property type="match status" value="1"/>
</dbReference>
<dbReference type="GO" id="GO:0005978">
    <property type="term" value="P:glycogen biosynthetic process"/>
    <property type="evidence" value="ECO:0007669"/>
    <property type="project" value="UniProtKB-UniRule"/>
</dbReference>
<keyword evidence="7 8" id="KW-0320">Glycogen biosynthesis</keyword>
<feature type="binding site" evidence="8">
    <location>
        <position position="15"/>
    </location>
    <ligand>
        <name>ADP-alpha-D-glucose</name>
        <dbReference type="ChEBI" id="CHEBI:57498"/>
    </ligand>
</feature>
<keyword evidence="5 8" id="KW-0328">Glycosyltransferase</keyword>
<organism evidence="11 12">
    <name type="scientific">Kolteria novifilia</name>
    <dbReference type="NCBI Taxonomy" id="2527975"/>
    <lineage>
        <taxon>Bacteria</taxon>
        <taxon>Pseudomonadati</taxon>
        <taxon>Planctomycetota</taxon>
        <taxon>Planctomycetia</taxon>
        <taxon>Kolteriales</taxon>
        <taxon>Kolteriaceae</taxon>
        <taxon>Kolteria</taxon>
    </lineage>
</organism>
<dbReference type="SUPFAM" id="SSF53756">
    <property type="entry name" value="UDP-Glycosyltransferase/glycogen phosphorylase"/>
    <property type="match status" value="1"/>
</dbReference>
<dbReference type="GO" id="GO:0004373">
    <property type="term" value="F:alpha-1,4-glucan glucosyltransferase (UDP-glucose donor) activity"/>
    <property type="evidence" value="ECO:0007669"/>
    <property type="project" value="InterPro"/>
</dbReference>
<comment type="function">
    <text evidence="2 8">Synthesizes alpha-1,4-glucan chains using ADP-glucose.</text>
</comment>
<evidence type="ECO:0000256" key="7">
    <source>
        <dbReference type="ARBA" id="ARBA00023056"/>
    </source>
</evidence>
<reference evidence="11 12" key="1">
    <citation type="submission" date="2019-02" db="EMBL/GenBank/DDBJ databases">
        <title>Deep-cultivation of Planctomycetes and their phenomic and genomic characterization uncovers novel biology.</title>
        <authorList>
            <person name="Wiegand S."/>
            <person name="Jogler M."/>
            <person name="Boedeker C."/>
            <person name="Pinto D."/>
            <person name="Vollmers J."/>
            <person name="Rivas-Marin E."/>
            <person name="Kohn T."/>
            <person name="Peeters S.H."/>
            <person name="Heuer A."/>
            <person name="Rast P."/>
            <person name="Oberbeckmann S."/>
            <person name="Bunk B."/>
            <person name="Jeske O."/>
            <person name="Meyerdierks A."/>
            <person name="Storesund J.E."/>
            <person name="Kallscheuer N."/>
            <person name="Luecker S."/>
            <person name="Lage O.M."/>
            <person name="Pohl T."/>
            <person name="Merkel B.J."/>
            <person name="Hornburger P."/>
            <person name="Mueller R.-W."/>
            <person name="Bruemmer F."/>
            <person name="Labrenz M."/>
            <person name="Spormann A.M."/>
            <person name="Op den Camp H."/>
            <person name="Overmann J."/>
            <person name="Amann R."/>
            <person name="Jetten M.S.M."/>
            <person name="Mascher T."/>
            <person name="Medema M.H."/>
            <person name="Devos D.P."/>
            <person name="Kaster A.-K."/>
            <person name="Ovreas L."/>
            <person name="Rohde M."/>
            <person name="Galperin M.Y."/>
            <person name="Jogler C."/>
        </authorList>
    </citation>
    <scope>NUCLEOTIDE SEQUENCE [LARGE SCALE GENOMIC DNA]</scope>
    <source>
        <strain evidence="11 12">Pan216</strain>
    </source>
</reference>